<evidence type="ECO:0000313" key="1">
    <source>
        <dbReference type="EMBL" id="KAH7854139.1"/>
    </source>
</evidence>
<name>A0ACB7YMU4_9ERIC</name>
<evidence type="ECO:0000313" key="2">
    <source>
        <dbReference type="Proteomes" id="UP000828048"/>
    </source>
</evidence>
<keyword evidence="2" id="KW-1185">Reference proteome</keyword>
<protein>
    <submittedName>
        <fullName evidence="1">Uncharacterized protein</fullName>
    </submittedName>
</protein>
<sequence length="140" mass="15751">MGNKWMWWFGVVAGLVVAQQQRYTQEFGEDFGLVAEDEANKGCDGDVSTYALPIKDVLEFVSNTIVVNEYAASRIQILTKGFWGSQTLGKSGDYFEDYFDPEREPVQFDDGKAGQEIMVRARKEASLAASSDQILWQISF</sequence>
<gene>
    <name evidence="1" type="ORF">Vadar_010579</name>
</gene>
<dbReference type="Proteomes" id="UP000828048">
    <property type="component" value="Chromosome 11"/>
</dbReference>
<proteinExistence type="predicted"/>
<reference evidence="1 2" key="1">
    <citation type="journal article" date="2021" name="Hortic Res">
        <title>High-quality reference genome and annotation aids understanding of berry development for evergreen blueberry (Vaccinium darrowii).</title>
        <authorList>
            <person name="Yu J."/>
            <person name="Hulse-Kemp A.M."/>
            <person name="Babiker E."/>
            <person name="Staton M."/>
        </authorList>
    </citation>
    <scope>NUCLEOTIDE SEQUENCE [LARGE SCALE GENOMIC DNA]</scope>
    <source>
        <strain evidence="2">cv. NJ 8807/NJ 8810</strain>
        <tissue evidence="1">Young leaf</tissue>
    </source>
</reference>
<dbReference type="EMBL" id="CM037161">
    <property type="protein sequence ID" value="KAH7854139.1"/>
    <property type="molecule type" value="Genomic_DNA"/>
</dbReference>
<comment type="caution">
    <text evidence="1">The sequence shown here is derived from an EMBL/GenBank/DDBJ whole genome shotgun (WGS) entry which is preliminary data.</text>
</comment>
<accession>A0ACB7YMU4</accession>
<organism evidence="1 2">
    <name type="scientific">Vaccinium darrowii</name>
    <dbReference type="NCBI Taxonomy" id="229202"/>
    <lineage>
        <taxon>Eukaryota</taxon>
        <taxon>Viridiplantae</taxon>
        <taxon>Streptophyta</taxon>
        <taxon>Embryophyta</taxon>
        <taxon>Tracheophyta</taxon>
        <taxon>Spermatophyta</taxon>
        <taxon>Magnoliopsida</taxon>
        <taxon>eudicotyledons</taxon>
        <taxon>Gunneridae</taxon>
        <taxon>Pentapetalae</taxon>
        <taxon>asterids</taxon>
        <taxon>Ericales</taxon>
        <taxon>Ericaceae</taxon>
        <taxon>Vaccinioideae</taxon>
        <taxon>Vaccinieae</taxon>
        <taxon>Vaccinium</taxon>
    </lineage>
</organism>